<protein>
    <submittedName>
        <fullName evidence="3">Uncharacterized protein</fullName>
    </submittedName>
</protein>
<organism evidence="3 4">
    <name type="scientific">Streptomyces longisporus</name>
    <dbReference type="NCBI Taxonomy" id="1948"/>
    <lineage>
        <taxon>Bacteria</taxon>
        <taxon>Bacillati</taxon>
        <taxon>Actinomycetota</taxon>
        <taxon>Actinomycetes</taxon>
        <taxon>Kitasatosporales</taxon>
        <taxon>Streptomycetaceae</taxon>
        <taxon>Streptomyces</taxon>
    </lineage>
</organism>
<keyword evidence="2" id="KW-0472">Membrane</keyword>
<feature type="transmembrane region" description="Helical" evidence="2">
    <location>
        <begin position="143"/>
        <end position="162"/>
    </location>
</feature>
<comment type="caution">
    <text evidence="3">The sequence shown here is derived from an EMBL/GenBank/DDBJ whole genome shotgun (WGS) entry which is preliminary data.</text>
</comment>
<sequence length="172" mass="18230">MTDDTAYGPTDARPGQPTCLRPGCRQHNKLELGPQCRGCGHRTSIRPRPDLFQTLGYHNRPAPVPPMPEGAPPVPSAPPRPVASPFVSAGAFGPPAMPVRPPAQRLGVRETASRAIFGGFWCLVTAGGAVAAVKGLADGDFGGFLLSVLVATASGFYARYIFRGGRFRILFF</sequence>
<proteinExistence type="predicted"/>
<dbReference type="EMBL" id="BAAASG010000001">
    <property type="protein sequence ID" value="GAA2471409.1"/>
    <property type="molecule type" value="Genomic_DNA"/>
</dbReference>
<keyword evidence="2" id="KW-0812">Transmembrane</keyword>
<evidence type="ECO:0000256" key="1">
    <source>
        <dbReference type="SAM" id="MobiDB-lite"/>
    </source>
</evidence>
<feature type="transmembrane region" description="Helical" evidence="2">
    <location>
        <begin position="115"/>
        <end position="137"/>
    </location>
</feature>
<name>A0ABN3KW39_STRLO</name>
<dbReference type="RefSeq" id="WP_344398011.1">
    <property type="nucleotide sequence ID" value="NZ_BAAASG010000001.1"/>
</dbReference>
<reference evidence="3 4" key="1">
    <citation type="journal article" date="2019" name="Int. J. Syst. Evol. Microbiol.">
        <title>The Global Catalogue of Microorganisms (GCM) 10K type strain sequencing project: providing services to taxonomists for standard genome sequencing and annotation.</title>
        <authorList>
            <consortium name="The Broad Institute Genomics Platform"/>
            <consortium name="The Broad Institute Genome Sequencing Center for Infectious Disease"/>
            <person name="Wu L."/>
            <person name="Ma J."/>
        </authorList>
    </citation>
    <scope>NUCLEOTIDE SEQUENCE [LARGE SCALE GENOMIC DNA]</scope>
    <source>
        <strain evidence="3 4">JCM 4395</strain>
    </source>
</reference>
<evidence type="ECO:0000313" key="4">
    <source>
        <dbReference type="Proteomes" id="UP001501777"/>
    </source>
</evidence>
<evidence type="ECO:0000313" key="3">
    <source>
        <dbReference type="EMBL" id="GAA2471409.1"/>
    </source>
</evidence>
<feature type="region of interest" description="Disordered" evidence="1">
    <location>
        <begin position="1"/>
        <end position="20"/>
    </location>
</feature>
<keyword evidence="2" id="KW-1133">Transmembrane helix</keyword>
<evidence type="ECO:0000256" key="2">
    <source>
        <dbReference type="SAM" id="Phobius"/>
    </source>
</evidence>
<keyword evidence="4" id="KW-1185">Reference proteome</keyword>
<accession>A0ABN3KW39</accession>
<dbReference type="Proteomes" id="UP001501777">
    <property type="component" value="Unassembled WGS sequence"/>
</dbReference>
<gene>
    <name evidence="3" type="ORF">GCM10010276_02090</name>
</gene>